<accession>A0A4U2YTI0</accession>
<feature type="modified residue" description="N6-(pyridoxal phosphate)lysine" evidence="7 8">
    <location>
        <position position="40"/>
    </location>
</feature>
<evidence type="ECO:0000313" key="11">
    <source>
        <dbReference type="EMBL" id="TKI64739.1"/>
    </source>
</evidence>
<dbReference type="GO" id="GO:0030632">
    <property type="term" value="P:D-alanine biosynthetic process"/>
    <property type="evidence" value="ECO:0007669"/>
    <property type="project" value="UniProtKB-UniRule"/>
</dbReference>
<comment type="similarity">
    <text evidence="7">Belongs to the alanine racemase family.</text>
</comment>
<dbReference type="Proteomes" id="UP000307808">
    <property type="component" value="Unassembled WGS sequence"/>
</dbReference>
<dbReference type="Gene3D" id="2.40.37.10">
    <property type="entry name" value="Lyase, Ornithine Decarboxylase, Chain A, domain 1"/>
    <property type="match status" value="1"/>
</dbReference>
<keyword evidence="4 7" id="KW-0663">Pyridoxal phosphate</keyword>
<feature type="binding site" evidence="7 9">
    <location>
        <position position="137"/>
    </location>
    <ligand>
        <name>substrate</name>
    </ligand>
</feature>
<name>A0A4U2YTI0_9ACTN</name>
<keyword evidence="12" id="KW-1185">Reference proteome</keyword>
<dbReference type="RefSeq" id="WP_137065193.1">
    <property type="nucleotide sequence ID" value="NZ_CP040748.1"/>
</dbReference>
<dbReference type="InterPro" id="IPR020622">
    <property type="entry name" value="Ala_racemase_pyridoxalP-BS"/>
</dbReference>
<comment type="pathway">
    <text evidence="7">Amino-acid biosynthesis; D-alanine biosynthesis; D-alanine from L-alanine: step 1/1.</text>
</comment>
<dbReference type="Gene3D" id="3.20.20.10">
    <property type="entry name" value="Alanine racemase"/>
    <property type="match status" value="1"/>
</dbReference>
<gene>
    <name evidence="11" type="ORF">FC770_06380</name>
</gene>
<dbReference type="PANTHER" id="PTHR30511">
    <property type="entry name" value="ALANINE RACEMASE"/>
    <property type="match status" value="1"/>
</dbReference>
<evidence type="ECO:0000256" key="8">
    <source>
        <dbReference type="PIRSR" id="PIRSR600821-50"/>
    </source>
</evidence>
<protein>
    <recommendedName>
        <fullName evidence="6 7">Alanine racemase</fullName>
        <ecNumber evidence="3 7">5.1.1.1</ecNumber>
    </recommendedName>
</protein>
<evidence type="ECO:0000256" key="4">
    <source>
        <dbReference type="ARBA" id="ARBA00022898"/>
    </source>
</evidence>
<dbReference type="PRINTS" id="PR00992">
    <property type="entry name" value="ALARACEMASE"/>
</dbReference>
<evidence type="ECO:0000256" key="2">
    <source>
        <dbReference type="ARBA" id="ARBA00001933"/>
    </source>
</evidence>
<evidence type="ECO:0000256" key="1">
    <source>
        <dbReference type="ARBA" id="ARBA00000316"/>
    </source>
</evidence>
<dbReference type="AlphaFoldDB" id="A0A4U2YTI0"/>
<dbReference type="UniPathway" id="UPA00042">
    <property type="reaction ID" value="UER00497"/>
</dbReference>
<evidence type="ECO:0000259" key="10">
    <source>
        <dbReference type="SMART" id="SM01005"/>
    </source>
</evidence>
<comment type="caution">
    <text evidence="11">The sequence shown here is derived from an EMBL/GenBank/DDBJ whole genome shotgun (WGS) entry which is preliminary data.</text>
</comment>
<dbReference type="GO" id="GO:0005829">
    <property type="term" value="C:cytosol"/>
    <property type="evidence" value="ECO:0007669"/>
    <property type="project" value="TreeGrafter"/>
</dbReference>
<dbReference type="GO" id="GO:0009252">
    <property type="term" value="P:peptidoglycan biosynthetic process"/>
    <property type="evidence" value="ECO:0007669"/>
    <property type="project" value="TreeGrafter"/>
</dbReference>
<reference evidence="11 12" key="1">
    <citation type="submission" date="2019-04" db="EMBL/GenBank/DDBJ databases">
        <authorList>
            <person name="Dong K."/>
        </authorList>
    </citation>
    <scope>NUCLEOTIDE SEQUENCE [LARGE SCALE GENOMIC DNA]</scope>
    <source>
        <strain evidence="12">dk3543</strain>
    </source>
</reference>
<dbReference type="Pfam" id="PF01168">
    <property type="entry name" value="Ala_racemase_N"/>
    <property type="match status" value="1"/>
</dbReference>
<proteinExistence type="inferred from homology"/>
<dbReference type="InterPro" id="IPR029066">
    <property type="entry name" value="PLP-binding_barrel"/>
</dbReference>
<dbReference type="EC" id="5.1.1.1" evidence="3 7"/>
<dbReference type="PROSITE" id="PS00395">
    <property type="entry name" value="ALANINE_RACEMASE"/>
    <property type="match status" value="1"/>
</dbReference>
<organism evidence="11 12">
    <name type="scientific">Nocardioides jishulii</name>
    <dbReference type="NCBI Taxonomy" id="2575440"/>
    <lineage>
        <taxon>Bacteria</taxon>
        <taxon>Bacillati</taxon>
        <taxon>Actinomycetota</taxon>
        <taxon>Actinomycetes</taxon>
        <taxon>Propionibacteriales</taxon>
        <taxon>Nocardioidaceae</taxon>
        <taxon>Nocardioides</taxon>
    </lineage>
</organism>
<dbReference type="InterPro" id="IPR011079">
    <property type="entry name" value="Ala_racemase_C"/>
</dbReference>
<dbReference type="Pfam" id="PF00842">
    <property type="entry name" value="Ala_racemase_C"/>
    <property type="match status" value="1"/>
</dbReference>
<dbReference type="EMBL" id="SZPY01000001">
    <property type="protein sequence ID" value="TKI64739.1"/>
    <property type="molecule type" value="Genomic_DNA"/>
</dbReference>
<dbReference type="HAMAP" id="MF_01201">
    <property type="entry name" value="Ala_racemase"/>
    <property type="match status" value="1"/>
</dbReference>
<evidence type="ECO:0000256" key="9">
    <source>
        <dbReference type="PIRSR" id="PIRSR600821-52"/>
    </source>
</evidence>
<dbReference type="GO" id="GO:0030170">
    <property type="term" value="F:pyridoxal phosphate binding"/>
    <property type="evidence" value="ECO:0007669"/>
    <property type="project" value="UniProtKB-UniRule"/>
</dbReference>
<dbReference type="OrthoDB" id="9813814at2"/>
<keyword evidence="5 7" id="KW-0413">Isomerase</keyword>
<dbReference type="PANTHER" id="PTHR30511:SF0">
    <property type="entry name" value="ALANINE RACEMASE, CATABOLIC-RELATED"/>
    <property type="match status" value="1"/>
</dbReference>
<feature type="binding site" evidence="7 9">
    <location>
        <position position="317"/>
    </location>
    <ligand>
        <name>substrate</name>
    </ligand>
</feature>
<dbReference type="InterPro" id="IPR000821">
    <property type="entry name" value="Ala_racemase"/>
</dbReference>
<evidence type="ECO:0000256" key="5">
    <source>
        <dbReference type="ARBA" id="ARBA00023235"/>
    </source>
</evidence>
<dbReference type="CDD" id="cd00430">
    <property type="entry name" value="PLPDE_III_AR"/>
    <property type="match status" value="1"/>
</dbReference>
<evidence type="ECO:0000313" key="12">
    <source>
        <dbReference type="Proteomes" id="UP000307808"/>
    </source>
</evidence>
<feature type="domain" description="Alanine racemase C-terminal" evidence="10">
    <location>
        <begin position="248"/>
        <end position="375"/>
    </location>
</feature>
<comment type="cofactor">
    <cofactor evidence="2 7 8">
        <name>pyridoxal 5'-phosphate</name>
        <dbReference type="ChEBI" id="CHEBI:597326"/>
    </cofactor>
</comment>
<dbReference type="NCBIfam" id="TIGR00492">
    <property type="entry name" value="alr"/>
    <property type="match status" value="1"/>
</dbReference>
<dbReference type="SUPFAM" id="SSF50621">
    <property type="entry name" value="Alanine racemase C-terminal domain-like"/>
    <property type="match status" value="1"/>
</dbReference>
<feature type="active site" description="Proton acceptor; specific for L-alanine" evidence="7">
    <location>
        <position position="269"/>
    </location>
</feature>
<evidence type="ECO:0000256" key="6">
    <source>
        <dbReference type="ARBA" id="ARBA00072221"/>
    </source>
</evidence>
<dbReference type="FunFam" id="2.40.37.10:FF:000015">
    <property type="entry name" value="Alanine racemase"/>
    <property type="match status" value="1"/>
</dbReference>
<comment type="catalytic activity">
    <reaction evidence="1 7">
        <text>L-alanine = D-alanine</text>
        <dbReference type="Rhea" id="RHEA:20249"/>
        <dbReference type="ChEBI" id="CHEBI:57416"/>
        <dbReference type="ChEBI" id="CHEBI:57972"/>
        <dbReference type="EC" id="5.1.1.1"/>
    </reaction>
</comment>
<dbReference type="SUPFAM" id="SSF51419">
    <property type="entry name" value="PLP-binding barrel"/>
    <property type="match status" value="1"/>
</dbReference>
<dbReference type="InterPro" id="IPR009006">
    <property type="entry name" value="Ala_racemase/Decarboxylase_C"/>
</dbReference>
<evidence type="ECO:0000256" key="3">
    <source>
        <dbReference type="ARBA" id="ARBA00013089"/>
    </source>
</evidence>
<dbReference type="GO" id="GO:0008784">
    <property type="term" value="F:alanine racemase activity"/>
    <property type="evidence" value="ECO:0007669"/>
    <property type="project" value="UniProtKB-UniRule"/>
</dbReference>
<dbReference type="FunFam" id="3.20.20.10:FF:000002">
    <property type="entry name" value="Alanine racemase"/>
    <property type="match status" value="1"/>
</dbReference>
<feature type="active site" description="Proton acceptor; specific for D-alanine" evidence="7">
    <location>
        <position position="40"/>
    </location>
</feature>
<sequence>MTSGGHPARAEIVVDLEAIAHNVATLRDVVAPAGLMAVVKADGYGHGMVEVARVARAAGAEWLGVATPEEALALRASGDEGRLLCWLAAPGDAYGDVLAADVDVAAYTPAQLDEIAAAAAAGVPARVHLKIDTGLSRGGATPGQWADLCAHARELEESGAVRVVAVWSHLVASDEPEHPANSEQAKVFDWAVAVAEEAGLHLEVRHLANSAAAIMRPDLRHELVRCGIALYGLDPAPGVTPDIGLVPAMTVRGRLALVKEVPAGAGVSYGHAWVAPAPTTLGLVPVGYAEGIPRAASPGAEVWVAGARRPVRGKVCMDQLVVDLGGDLPEPGSAFVLFGPGRDGEPTVQDWAEAVGTINYEIVTRIGGRMPRRYVGEERP</sequence>
<evidence type="ECO:0000256" key="7">
    <source>
        <dbReference type="HAMAP-Rule" id="MF_01201"/>
    </source>
</evidence>
<dbReference type="InterPro" id="IPR001608">
    <property type="entry name" value="Ala_racemase_N"/>
</dbReference>
<comment type="function">
    <text evidence="7">Catalyzes the interconversion of L-alanine and D-alanine. May also act on other amino acids.</text>
</comment>
<dbReference type="SMART" id="SM01005">
    <property type="entry name" value="Ala_racemase_C"/>
    <property type="match status" value="1"/>
</dbReference>